<name>A0A2M7K5G9_9BACT</name>
<comment type="caution">
    <text evidence="1">The sequence shown here is derived from an EMBL/GenBank/DDBJ whole genome shotgun (WGS) entry which is preliminary data.</text>
</comment>
<evidence type="ECO:0000313" key="2">
    <source>
        <dbReference type="EMBL" id="PIY33226.1"/>
    </source>
</evidence>
<dbReference type="EMBL" id="PFIP01000161">
    <property type="protein sequence ID" value="PIX33391.1"/>
    <property type="molecule type" value="Genomic_DNA"/>
</dbReference>
<dbReference type="AlphaFoldDB" id="A0A2M7K5G9"/>
<dbReference type="EMBL" id="PFTV01000049">
    <property type="protein sequence ID" value="PJB57535.1"/>
    <property type="molecule type" value="Genomic_DNA"/>
</dbReference>
<evidence type="ECO:0000313" key="5">
    <source>
        <dbReference type="Proteomes" id="UP000230646"/>
    </source>
</evidence>
<accession>A0A2M7PSP9</accession>
<evidence type="ECO:0000313" key="1">
    <source>
        <dbReference type="EMBL" id="PIX33391.1"/>
    </source>
</evidence>
<proteinExistence type="predicted"/>
<protein>
    <submittedName>
        <fullName evidence="1">DUF4198 domain-containing protein</fullName>
    </submittedName>
</protein>
<accession>A0A2M7K5G9</accession>
<reference evidence="1" key="2">
    <citation type="submission" date="2017-09" db="EMBL/GenBank/DDBJ databases">
        <title>Depth-based differentiation of microbial function through sediment-hosted aquifers and enrichment of novel symbionts in the deep terrestrial subsurface.</title>
        <authorList>
            <person name="Probst A.J."/>
            <person name="Ladd B."/>
            <person name="Jarett J.K."/>
            <person name="Geller-Mcgrath D.E."/>
            <person name="Sieber C.M.K."/>
            <person name="Emerson J.B."/>
            <person name="Anantharaman K."/>
            <person name="Thomas B.C."/>
            <person name="Malmstrom R."/>
            <person name="Stieglmeier M."/>
            <person name="Klingl A."/>
            <person name="Woyke T."/>
            <person name="Ryan C.M."/>
            <person name="Banfield J.F."/>
        </authorList>
    </citation>
    <scope>NUCLEOTIDE SEQUENCE</scope>
    <source>
        <strain evidence="1">CG_4_8_14_3_um_filter_34_18</strain>
    </source>
</reference>
<evidence type="ECO:0000313" key="3">
    <source>
        <dbReference type="EMBL" id="PJB57535.1"/>
    </source>
</evidence>
<dbReference type="InterPro" id="IPR019613">
    <property type="entry name" value="DUF4198"/>
</dbReference>
<reference evidence="4 5" key="1">
    <citation type="submission" date="2017-09" db="EMBL/GenBank/DDBJ databases">
        <title>Depth-based differentiation of microbial function through sediment-hosted aquifers and enrichment of novel symbionts in the deep terrestrial subsurface.</title>
        <authorList>
            <person name="Probst A.J."/>
            <person name="Ladd B."/>
            <person name="Jarett J.K."/>
            <person name="Geller-Mcgrath D.E."/>
            <person name="Sieber C.M."/>
            <person name="Emerson J.B."/>
            <person name="Anantharaman K."/>
            <person name="Thomas B.C."/>
            <person name="Malmstrom R."/>
            <person name="Stieglmeier M."/>
            <person name="Klingl A."/>
            <person name="Woyke T."/>
            <person name="Ryan C.M."/>
            <person name="Banfield J.F."/>
        </authorList>
    </citation>
    <scope>NUCLEOTIDE SEQUENCE [LARGE SCALE GENOMIC DNA]</scope>
    <source>
        <strain evidence="2">CG_4_10_14_3_um_filter_34_13</strain>
        <strain evidence="3">CG_4_9_14_3_um_filter_33_16</strain>
    </source>
</reference>
<dbReference type="RefSeq" id="WP_406607102.1">
    <property type="nucleotide sequence ID" value="NZ_PFKO01000106.1"/>
</dbReference>
<dbReference type="Proteomes" id="UP000231493">
    <property type="component" value="Unassembled WGS sequence"/>
</dbReference>
<dbReference type="Proteomes" id="UP000228560">
    <property type="component" value="Unassembled WGS sequence"/>
</dbReference>
<dbReference type="EMBL" id="PFKO01000106">
    <property type="protein sequence ID" value="PIY33226.1"/>
    <property type="molecule type" value="Genomic_DNA"/>
</dbReference>
<evidence type="ECO:0000313" key="6">
    <source>
        <dbReference type="Proteomes" id="UP000231493"/>
    </source>
</evidence>
<dbReference type="Proteomes" id="UP000230646">
    <property type="component" value="Unassembled WGS sequence"/>
</dbReference>
<accession>A0A2M8CEN5</accession>
<evidence type="ECO:0000313" key="4">
    <source>
        <dbReference type="Proteomes" id="UP000228560"/>
    </source>
</evidence>
<sequence length="261" mass="29859">MKDFRAKVITVLFFVTMFLLGLIISVSAHFGMIIPSDDMITQEDSKNIALTVQFIHPMEGDYMNMAKPVQFGVLIQGKKIDLLNTLQEKKINDGTTWEANYQIKRPGDHIFYVEPQPYWEPAEDCFIIHYTKVIVNALGLEVGWDEEVGLKTEIIPLTRPYGLWTDNVFQGIVKVEGEAVPYTKVEVEYYNQDGQIKCPADPMITQVIKADQNGVFTYAMPKAGWWGFAALNEDREKIKHEEEEKSVEIGAVLWVKTYNIE</sequence>
<dbReference type="Pfam" id="PF10670">
    <property type="entry name" value="DUF4198"/>
    <property type="match status" value="1"/>
</dbReference>
<gene>
    <name evidence="3" type="ORF">CO097_02150</name>
    <name evidence="2" type="ORF">COZ07_02920</name>
    <name evidence="1" type="ORF">COZ58_07795</name>
</gene>
<organism evidence="1 6">
    <name type="scientific">Candidatus Infernicultor aquiphilus</name>
    <dbReference type="NCBI Taxonomy" id="1805029"/>
    <lineage>
        <taxon>Bacteria</taxon>
        <taxon>Pseudomonadati</taxon>
        <taxon>Atribacterota</taxon>
        <taxon>Candidatus Phoenicimicrobiia</taxon>
        <taxon>Candidatus Pheonicimicrobiales</taxon>
        <taxon>Candidatus Phoenicimicrobiaceae</taxon>
        <taxon>Candidatus Infernicultor</taxon>
    </lineage>
</organism>